<proteinExistence type="predicted"/>
<comment type="caution">
    <text evidence="2">The sequence shown here is derived from an EMBL/GenBank/DDBJ whole genome shotgun (WGS) entry which is preliminary data.</text>
</comment>
<sequence>MAPTFEGAEEAEAQDISWQAEEDQGEGRGSEGSGPLAHCRGSLLSALRVLLRGRCAAAEAADKGLHAGAPQEQLFKRVKIQDGHSVSETPLEGTLPAKAIQLTRAASDRDLHLGFSWSGPADLRGDSA</sequence>
<dbReference type="Proteomes" id="UP001189429">
    <property type="component" value="Unassembled WGS sequence"/>
</dbReference>
<feature type="region of interest" description="Disordered" evidence="1">
    <location>
        <begin position="1"/>
        <end position="36"/>
    </location>
</feature>
<organism evidence="2 3">
    <name type="scientific">Prorocentrum cordatum</name>
    <dbReference type="NCBI Taxonomy" id="2364126"/>
    <lineage>
        <taxon>Eukaryota</taxon>
        <taxon>Sar</taxon>
        <taxon>Alveolata</taxon>
        <taxon>Dinophyceae</taxon>
        <taxon>Prorocentrales</taxon>
        <taxon>Prorocentraceae</taxon>
        <taxon>Prorocentrum</taxon>
    </lineage>
</organism>
<evidence type="ECO:0000313" key="2">
    <source>
        <dbReference type="EMBL" id="CAK0850230.1"/>
    </source>
</evidence>
<evidence type="ECO:0000313" key="3">
    <source>
        <dbReference type="Proteomes" id="UP001189429"/>
    </source>
</evidence>
<name>A0ABN9TVH8_9DINO</name>
<accession>A0ABN9TVH8</accession>
<evidence type="ECO:0000256" key="1">
    <source>
        <dbReference type="SAM" id="MobiDB-lite"/>
    </source>
</evidence>
<gene>
    <name evidence="2" type="ORF">PCOR1329_LOCUS42674</name>
</gene>
<keyword evidence="3" id="KW-1185">Reference proteome</keyword>
<protein>
    <submittedName>
        <fullName evidence="2">Uncharacterized protein</fullName>
    </submittedName>
</protein>
<reference evidence="2" key="1">
    <citation type="submission" date="2023-10" db="EMBL/GenBank/DDBJ databases">
        <authorList>
            <person name="Chen Y."/>
            <person name="Shah S."/>
            <person name="Dougan E. K."/>
            <person name="Thang M."/>
            <person name="Chan C."/>
        </authorList>
    </citation>
    <scope>NUCLEOTIDE SEQUENCE [LARGE SCALE GENOMIC DNA]</scope>
</reference>
<dbReference type="EMBL" id="CAUYUJ010015127">
    <property type="protein sequence ID" value="CAK0850230.1"/>
    <property type="molecule type" value="Genomic_DNA"/>
</dbReference>